<name>A0A834YCW9_TETSI</name>
<proteinExistence type="predicted"/>
<dbReference type="OrthoDB" id="1616707at2759"/>
<evidence type="ECO:0000259" key="2">
    <source>
        <dbReference type="Pfam" id="PF01287"/>
    </source>
</evidence>
<sequence>MSDEEHHFESKVDAGASKTYPRQAGRIRKNNHSLLPQIKAGFGEGKGLLVSVMSAMGEEQIYGLKDIGPK</sequence>
<accession>A0A834YCW9</accession>
<evidence type="ECO:0000256" key="1">
    <source>
        <dbReference type="SAM" id="MobiDB-lite"/>
    </source>
</evidence>
<keyword evidence="4" id="KW-1185">Reference proteome</keyword>
<dbReference type="Gene3D" id="2.40.50.140">
    <property type="entry name" value="Nucleic acid-binding proteins"/>
    <property type="match status" value="1"/>
</dbReference>
<evidence type="ECO:0000313" key="4">
    <source>
        <dbReference type="Proteomes" id="UP000655225"/>
    </source>
</evidence>
<dbReference type="SUPFAM" id="SSF50249">
    <property type="entry name" value="Nucleic acid-binding proteins"/>
    <property type="match status" value="1"/>
</dbReference>
<dbReference type="InterPro" id="IPR020189">
    <property type="entry name" value="IF5A_C"/>
</dbReference>
<dbReference type="EMBL" id="JABCRI010000021">
    <property type="protein sequence ID" value="KAF8379898.1"/>
    <property type="molecule type" value="Genomic_DNA"/>
</dbReference>
<dbReference type="GO" id="GO:0043022">
    <property type="term" value="F:ribosome binding"/>
    <property type="evidence" value="ECO:0007669"/>
    <property type="project" value="InterPro"/>
</dbReference>
<dbReference type="Proteomes" id="UP000655225">
    <property type="component" value="Unassembled WGS sequence"/>
</dbReference>
<feature type="region of interest" description="Disordered" evidence="1">
    <location>
        <begin position="1"/>
        <end position="32"/>
    </location>
</feature>
<protein>
    <recommendedName>
        <fullName evidence="2">Translation initiation factor 5A C-terminal domain-containing protein</fullName>
    </recommendedName>
</protein>
<dbReference type="AlphaFoldDB" id="A0A834YCW9"/>
<feature type="domain" description="Translation initiation factor 5A C-terminal" evidence="2">
    <location>
        <begin position="32"/>
        <end position="65"/>
    </location>
</feature>
<dbReference type="GO" id="GO:0003746">
    <property type="term" value="F:translation elongation factor activity"/>
    <property type="evidence" value="ECO:0007669"/>
    <property type="project" value="InterPro"/>
</dbReference>
<gene>
    <name evidence="3" type="ORF">HHK36_027363</name>
</gene>
<dbReference type="InterPro" id="IPR012340">
    <property type="entry name" value="NA-bd_OB-fold"/>
</dbReference>
<comment type="caution">
    <text evidence="3">The sequence shown here is derived from an EMBL/GenBank/DDBJ whole genome shotgun (WGS) entry which is preliminary data.</text>
</comment>
<dbReference type="PANTHER" id="PTHR11673">
    <property type="entry name" value="TRANSLATION INITIATION FACTOR 5A FAMILY MEMBER"/>
    <property type="match status" value="1"/>
</dbReference>
<dbReference type="GO" id="GO:0045905">
    <property type="term" value="P:positive regulation of translational termination"/>
    <property type="evidence" value="ECO:0007669"/>
    <property type="project" value="InterPro"/>
</dbReference>
<evidence type="ECO:0000313" key="3">
    <source>
        <dbReference type="EMBL" id="KAF8379898.1"/>
    </source>
</evidence>
<organism evidence="3 4">
    <name type="scientific">Tetracentron sinense</name>
    <name type="common">Spur-leaf</name>
    <dbReference type="NCBI Taxonomy" id="13715"/>
    <lineage>
        <taxon>Eukaryota</taxon>
        <taxon>Viridiplantae</taxon>
        <taxon>Streptophyta</taxon>
        <taxon>Embryophyta</taxon>
        <taxon>Tracheophyta</taxon>
        <taxon>Spermatophyta</taxon>
        <taxon>Magnoliopsida</taxon>
        <taxon>Trochodendrales</taxon>
        <taxon>Trochodendraceae</taxon>
        <taxon>Tetracentron</taxon>
    </lineage>
</organism>
<reference evidence="3 4" key="1">
    <citation type="submission" date="2020-04" db="EMBL/GenBank/DDBJ databases">
        <title>Plant Genome Project.</title>
        <authorList>
            <person name="Zhang R.-G."/>
        </authorList>
    </citation>
    <scope>NUCLEOTIDE SEQUENCE [LARGE SCALE GENOMIC DNA]</scope>
    <source>
        <strain evidence="3">YNK0</strain>
        <tissue evidence="3">Leaf</tissue>
    </source>
</reference>
<dbReference type="Pfam" id="PF01287">
    <property type="entry name" value="eIF-5a"/>
    <property type="match status" value="1"/>
</dbReference>
<dbReference type="InterPro" id="IPR001884">
    <property type="entry name" value="IF5A-like"/>
</dbReference>
<feature type="compositionally biased region" description="Basic and acidic residues" evidence="1">
    <location>
        <begin position="1"/>
        <end position="12"/>
    </location>
</feature>
<dbReference type="GO" id="GO:0003723">
    <property type="term" value="F:RNA binding"/>
    <property type="evidence" value="ECO:0007669"/>
    <property type="project" value="InterPro"/>
</dbReference>
<dbReference type="GO" id="GO:0045901">
    <property type="term" value="P:positive regulation of translational elongation"/>
    <property type="evidence" value="ECO:0007669"/>
    <property type="project" value="InterPro"/>
</dbReference>